<organism evidence="7 8">
    <name type="scientific">Smittium mucronatum</name>
    <dbReference type="NCBI Taxonomy" id="133383"/>
    <lineage>
        <taxon>Eukaryota</taxon>
        <taxon>Fungi</taxon>
        <taxon>Fungi incertae sedis</taxon>
        <taxon>Zoopagomycota</taxon>
        <taxon>Kickxellomycotina</taxon>
        <taxon>Harpellomycetes</taxon>
        <taxon>Harpellales</taxon>
        <taxon>Legeriomycetaceae</taxon>
        <taxon>Smittium</taxon>
    </lineage>
</organism>
<dbReference type="InterPro" id="IPR011989">
    <property type="entry name" value="ARM-like"/>
</dbReference>
<dbReference type="AlphaFoldDB" id="A0A1R0H8F9"/>
<dbReference type="InterPro" id="IPR016024">
    <property type="entry name" value="ARM-type_fold"/>
</dbReference>
<name>A0A1R0H8F9_9FUNG</name>
<dbReference type="PIRSF" id="PIRSF032184">
    <property type="entry name" value="ATPase_V1_H"/>
    <property type="match status" value="1"/>
</dbReference>
<comment type="subunit">
    <text evidence="5">V-ATPase is a heteromultimeric enzyme made up of two complexes: the ATP-hydrolytic V1 complex and the proton translocation V0 complex.</text>
</comment>
<dbReference type="InterPro" id="IPR038497">
    <property type="entry name" value="ATPase_V1-cplx_hsu_C_sf"/>
</dbReference>
<proteinExistence type="inferred from homology"/>
<dbReference type="PANTHER" id="PTHR10698:SF0">
    <property type="entry name" value="V-TYPE PROTON ATPASE SUBUNIT H"/>
    <property type="match status" value="1"/>
</dbReference>
<keyword evidence="8" id="KW-1185">Reference proteome</keyword>
<dbReference type="OrthoDB" id="10263554at2759"/>
<dbReference type="GO" id="GO:0046961">
    <property type="term" value="F:proton-transporting ATPase activity, rotational mechanism"/>
    <property type="evidence" value="ECO:0007669"/>
    <property type="project" value="UniProtKB-UniRule"/>
</dbReference>
<dbReference type="PANTHER" id="PTHR10698">
    <property type="entry name" value="V-TYPE PROTON ATPASE SUBUNIT H"/>
    <property type="match status" value="1"/>
</dbReference>
<reference evidence="7 8" key="1">
    <citation type="journal article" date="2016" name="Mol. Biol. Evol.">
        <title>Genome-Wide Survey of Gut Fungi (Harpellales) Reveals the First Horizontally Transferred Ubiquitin Gene from a Mosquito Host.</title>
        <authorList>
            <person name="Wang Y."/>
            <person name="White M.M."/>
            <person name="Kvist S."/>
            <person name="Moncalvo J.M."/>
        </authorList>
    </citation>
    <scope>NUCLEOTIDE SEQUENCE [LARGE SCALE GENOMIC DNA]</scope>
    <source>
        <strain evidence="7 8">ALG-7-W6</strain>
    </source>
</reference>
<dbReference type="EMBL" id="LSSL01000122">
    <property type="protein sequence ID" value="OLY85386.1"/>
    <property type="molecule type" value="Genomic_DNA"/>
</dbReference>
<evidence type="ECO:0000313" key="8">
    <source>
        <dbReference type="Proteomes" id="UP000187455"/>
    </source>
</evidence>
<dbReference type="Gene3D" id="1.25.40.150">
    <property type="entry name" value="V-type ATPase, subunit H, C-terminal domain"/>
    <property type="match status" value="1"/>
</dbReference>
<dbReference type="Gene3D" id="1.25.10.10">
    <property type="entry name" value="Leucine-rich Repeat Variant"/>
    <property type="match status" value="1"/>
</dbReference>
<keyword evidence="4 5" id="KW-0406">Ion transport</keyword>
<dbReference type="InterPro" id="IPR011987">
    <property type="entry name" value="ATPase_V1-cplx_hsu_C"/>
</dbReference>
<evidence type="ECO:0000256" key="5">
    <source>
        <dbReference type="PIRNR" id="PIRNR032184"/>
    </source>
</evidence>
<dbReference type="GO" id="GO:0000329">
    <property type="term" value="C:fungal-type vacuole membrane"/>
    <property type="evidence" value="ECO:0007669"/>
    <property type="project" value="TreeGrafter"/>
</dbReference>
<dbReference type="SUPFAM" id="SSF48371">
    <property type="entry name" value="ARM repeat"/>
    <property type="match status" value="1"/>
</dbReference>
<evidence type="ECO:0000256" key="3">
    <source>
        <dbReference type="ARBA" id="ARBA00022781"/>
    </source>
</evidence>
<dbReference type="STRING" id="133383.A0A1R0H8F9"/>
<comment type="caution">
    <text evidence="7">The sequence shown here is derived from an EMBL/GenBank/DDBJ whole genome shotgun (WGS) entry which is preliminary data.</text>
</comment>
<evidence type="ECO:0000256" key="4">
    <source>
        <dbReference type="ARBA" id="ARBA00023065"/>
    </source>
</evidence>
<dbReference type="Pfam" id="PF11698">
    <property type="entry name" value="V-ATPase_H_C"/>
    <property type="match status" value="1"/>
</dbReference>
<comment type="similarity">
    <text evidence="1 5">Belongs to the V-ATPase H subunit family.</text>
</comment>
<evidence type="ECO:0000256" key="2">
    <source>
        <dbReference type="ARBA" id="ARBA00022448"/>
    </source>
</evidence>
<comment type="function">
    <text evidence="5">Subunit of the V1 complex of vacuolar(H+)-ATPase (V-ATPase), a multisubunit enzyme composed of a peripheral complex (V1) that hydrolyzes ATP and a membrane integral complex (V0) that translocates protons. V-ATPase is responsible for acidifying and maintaining the pH of intracellular compartments.</text>
</comment>
<dbReference type="InterPro" id="IPR004908">
    <property type="entry name" value="ATPase_V1-cplx_hsu"/>
</dbReference>
<dbReference type="Pfam" id="PF03224">
    <property type="entry name" value="V-ATPase_H_N"/>
    <property type="match status" value="1"/>
</dbReference>
<keyword evidence="2 5" id="KW-0813">Transport</keyword>
<feature type="domain" description="ATPase V1 complex subunit H C-terminal" evidence="6">
    <location>
        <begin position="365"/>
        <end position="480"/>
    </location>
</feature>
<evidence type="ECO:0000259" key="6">
    <source>
        <dbReference type="Pfam" id="PF11698"/>
    </source>
</evidence>
<gene>
    <name evidence="7" type="ORF">AYI68_g426</name>
</gene>
<evidence type="ECO:0000256" key="1">
    <source>
        <dbReference type="ARBA" id="ARBA00008613"/>
    </source>
</evidence>
<evidence type="ECO:0000313" key="7">
    <source>
        <dbReference type="EMBL" id="OLY85386.1"/>
    </source>
</evidence>
<dbReference type="GO" id="GO:0000221">
    <property type="term" value="C:vacuolar proton-transporting V-type ATPase, V1 domain"/>
    <property type="evidence" value="ECO:0007669"/>
    <property type="project" value="UniProtKB-UniRule"/>
</dbReference>
<accession>A0A1R0H8F9</accession>
<sequence length="489" mass="55697">MGVSNDSDISKGVSEINLNNKSRGIAETKLSKKYDVPVAFIVSSYFDAVTKNVNRRPMPWEGFFNAGLITEEEMQTFRSLQQSKRNFKDYPVESTKCTQLILGLLVKLHRIEVIQYLLVLLNELIDTQETSIQECLAYSSDRYSSVYSLLEKNFESHDDYIGLMACKIIIKLLNVQNSPDFTFDFRNMFAYFESKLDSEDPSVVDVVIQLVQSLLAINGSRQYLFTNSPGCLEKMVHILKDTILLSTQQVIKVSVAQTQYDIGYILWLLTFDQDISSSINKRYDIIPSIIKIARSTLKEKVIRIMIFTLKNLFSKAIDVNLPSMIVSGAQSCLTALNGRKIQDPDLAEEINDLLQKLNEKLEKETTWDEYMNELSSGMLSWTQVHTSDAFWKMNINKFNQEDHLAIKLLSLVISDANGDPLAISVACHDLGQYIKYYPSGKAVLTNLGAKARLMQLMTHSDDKVRYEALTSVQEFMVNAWKNHQVDPIF</sequence>
<dbReference type="Proteomes" id="UP000187455">
    <property type="component" value="Unassembled WGS sequence"/>
</dbReference>
<keyword evidence="3 5" id="KW-0375">Hydrogen ion transport</keyword>
<protein>
    <recommendedName>
        <fullName evidence="5">V-type proton ATPase subunit H</fullName>
    </recommendedName>
</protein>